<dbReference type="CDD" id="cd06222">
    <property type="entry name" value="RNase_H_like"/>
    <property type="match status" value="1"/>
</dbReference>
<dbReference type="Pfam" id="PF13456">
    <property type="entry name" value="RVT_3"/>
    <property type="match status" value="1"/>
</dbReference>
<keyword evidence="2" id="KW-0695">RNA-directed DNA polymerase</keyword>
<accession>A0A834W4Y9</accession>
<dbReference type="GO" id="GO:0004523">
    <property type="term" value="F:RNA-DNA hybrid ribonuclease activity"/>
    <property type="evidence" value="ECO:0007669"/>
    <property type="project" value="InterPro"/>
</dbReference>
<sequence length="127" mass="14522">MLMAPAIMRLMMFRNANGKWILGLASKFGKWNSFLAELWGTCWGLGIVWIYNFRQRDIDVDSLLAVNFVKNGVDKFHPYAPIISEIRNMLARNWDICLSHCYRESNRTADSLANLSHGLDFGVHGCP</sequence>
<reference evidence="2" key="1">
    <citation type="submission" date="2020-09" db="EMBL/GenBank/DDBJ databases">
        <title>Genome-Enabled Discovery of Anthraquinone Biosynthesis in Senna tora.</title>
        <authorList>
            <person name="Kang S.-H."/>
            <person name="Pandey R.P."/>
            <person name="Lee C.-M."/>
            <person name="Sim J.-S."/>
            <person name="Jeong J.-T."/>
            <person name="Choi B.-S."/>
            <person name="Jung M."/>
            <person name="Ginzburg D."/>
            <person name="Zhao K."/>
            <person name="Won S.Y."/>
            <person name="Oh T.-J."/>
            <person name="Yu Y."/>
            <person name="Kim N.-H."/>
            <person name="Lee O.R."/>
            <person name="Lee T.-H."/>
            <person name="Bashyal P."/>
            <person name="Kim T.-S."/>
            <person name="Lee W.-H."/>
            <person name="Kawkins C."/>
            <person name="Kim C.-K."/>
            <person name="Kim J.S."/>
            <person name="Ahn B.O."/>
            <person name="Rhee S.Y."/>
            <person name="Sohng J.K."/>
        </authorList>
    </citation>
    <scope>NUCLEOTIDE SEQUENCE</scope>
    <source>
        <tissue evidence="2">Leaf</tissue>
    </source>
</reference>
<dbReference type="PANTHER" id="PTHR47723">
    <property type="entry name" value="OS05G0353850 PROTEIN"/>
    <property type="match status" value="1"/>
</dbReference>
<dbReference type="OrthoDB" id="1431481at2759"/>
<feature type="domain" description="RNase H type-1" evidence="1">
    <location>
        <begin position="12"/>
        <end position="115"/>
    </location>
</feature>
<evidence type="ECO:0000313" key="3">
    <source>
        <dbReference type="Proteomes" id="UP000634136"/>
    </source>
</evidence>
<evidence type="ECO:0000313" key="2">
    <source>
        <dbReference type="EMBL" id="KAF7806016.1"/>
    </source>
</evidence>
<proteinExistence type="predicted"/>
<dbReference type="SUPFAM" id="SSF53098">
    <property type="entry name" value="Ribonuclease H-like"/>
    <property type="match status" value="1"/>
</dbReference>
<dbReference type="Gene3D" id="3.30.420.10">
    <property type="entry name" value="Ribonuclease H-like superfamily/Ribonuclease H"/>
    <property type="match status" value="1"/>
</dbReference>
<dbReference type="InterPro" id="IPR036397">
    <property type="entry name" value="RNaseH_sf"/>
</dbReference>
<keyword evidence="2" id="KW-0548">Nucleotidyltransferase</keyword>
<evidence type="ECO:0000259" key="1">
    <source>
        <dbReference type="Pfam" id="PF13456"/>
    </source>
</evidence>
<dbReference type="AlphaFoldDB" id="A0A834W4Y9"/>
<dbReference type="EMBL" id="JAAIUW010000012">
    <property type="protein sequence ID" value="KAF7806016.1"/>
    <property type="molecule type" value="Genomic_DNA"/>
</dbReference>
<dbReference type="InterPro" id="IPR053151">
    <property type="entry name" value="RNase_H-like"/>
</dbReference>
<dbReference type="PANTHER" id="PTHR47723:SF19">
    <property type="entry name" value="POLYNUCLEOTIDYL TRANSFERASE, RIBONUCLEASE H-LIKE SUPERFAMILY PROTEIN"/>
    <property type="match status" value="1"/>
</dbReference>
<protein>
    <submittedName>
        <fullName evidence="2">Putative non-LTR retroelement reverse transcriptase</fullName>
    </submittedName>
</protein>
<dbReference type="InterPro" id="IPR044730">
    <property type="entry name" value="RNase_H-like_dom_plant"/>
</dbReference>
<name>A0A834W4Y9_9FABA</name>
<gene>
    <name evidence="2" type="ORF">G2W53_038177</name>
</gene>
<organism evidence="2 3">
    <name type="scientific">Senna tora</name>
    <dbReference type="NCBI Taxonomy" id="362788"/>
    <lineage>
        <taxon>Eukaryota</taxon>
        <taxon>Viridiplantae</taxon>
        <taxon>Streptophyta</taxon>
        <taxon>Embryophyta</taxon>
        <taxon>Tracheophyta</taxon>
        <taxon>Spermatophyta</taxon>
        <taxon>Magnoliopsida</taxon>
        <taxon>eudicotyledons</taxon>
        <taxon>Gunneridae</taxon>
        <taxon>Pentapetalae</taxon>
        <taxon>rosids</taxon>
        <taxon>fabids</taxon>
        <taxon>Fabales</taxon>
        <taxon>Fabaceae</taxon>
        <taxon>Caesalpinioideae</taxon>
        <taxon>Cassia clade</taxon>
        <taxon>Senna</taxon>
    </lineage>
</organism>
<comment type="caution">
    <text evidence="2">The sequence shown here is derived from an EMBL/GenBank/DDBJ whole genome shotgun (WGS) entry which is preliminary data.</text>
</comment>
<keyword evidence="3" id="KW-1185">Reference proteome</keyword>
<dbReference type="Proteomes" id="UP000634136">
    <property type="component" value="Unassembled WGS sequence"/>
</dbReference>
<dbReference type="GO" id="GO:0003676">
    <property type="term" value="F:nucleic acid binding"/>
    <property type="evidence" value="ECO:0007669"/>
    <property type="project" value="InterPro"/>
</dbReference>
<dbReference type="InterPro" id="IPR002156">
    <property type="entry name" value="RNaseH_domain"/>
</dbReference>
<keyword evidence="2" id="KW-0808">Transferase</keyword>
<dbReference type="InterPro" id="IPR012337">
    <property type="entry name" value="RNaseH-like_sf"/>
</dbReference>
<dbReference type="GO" id="GO:0003964">
    <property type="term" value="F:RNA-directed DNA polymerase activity"/>
    <property type="evidence" value="ECO:0007669"/>
    <property type="project" value="UniProtKB-KW"/>
</dbReference>